<evidence type="ECO:0000256" key="8">
    <source>
        <dbReference type="ARBA" id="ARBA00022741"/>
    </source>
</evidence>
<comment type="catalytic activity">
    <reaction evidence="12">
        <text>sulfate + ATP + H(+) = adenosine 5'-phosphosulfate + diphosphate</text>
        <dbReference type="Rhea" id="RHEA:18133"/>
        <dbReference type="ChEBI" id="CHEBI:15378"/>
        <dbReference type="ChEBI" id="CHEBI:16189"/>
        <dbReference type="ChEBI" id="CHEBI:30616"/>
        <dbReference type="ChEBI" id="CHEBI:33019"/>
        <dbReference type="ChEBI" id="CHEBI:58243"/>
        <dbReference type="EC" id="2.7.7.4"/>
    </reaction>
</comment>
<dbReference type="NCBIfam" id="TIGR02034">
    <property type="entry name" value="CysN"/>
    <property type="match status" value="1"/>
</dbReference>
<evidence type="ECO:0000256" key="6">
    <source>
        <dbReference type="ARBA" id="ARBA00022679"/>
    </source>
</evidence>
<dbReference type="EC" id="2.7.1.25" evidence="13"/>
<dbReference type="InterPro" id="IPR027417">
    <property type="entry name" value="P-loop_NTPase"/>
</dbReference>
<evidence type="ECO:0000256" key="9">
    <source>
        <dbReference type="ARBA" id="ARBA00022840"/>
    </source>
</evidence>
<dbReference type="HAMAP" id="MF_00065">
    <property type="entry name" value="Adenylyl_sulf_kinase"/>
    <property type="match status" value="1"/>
</dbReference>
<dbReference type="InterPro" id="IPR000795">
    <property type="entry name" value="T_Tr_GTP-bd_dom"/>
</dbReference>
<evidence type="ECO:0000256" key="7">
    <source>
        <dbReference type="ARBA" id="ARBA00022695"/>
    </source>
</evidence>
<feature type="active site" description="Phosphoserine intermediate" evidence="13">
    <location>
        <position position="533"/>
    </location>
</feature>
<comment type="similarity">
    <text evidence="13">Belongs to the APS kinase family.</text>
</comment>
<comment type="pathway">
    <text evidence="3 13">Sulfur metabolism; hydrogen sulfide biosynthesis; sulfite from sulfate: step 2/3.</text>
</comment>
<evidence type="ECO:0000256" key="1">
    <source>
        <dbReference type="ARBA" id="ARBA00001823"/>
    </source>
</evidence>
<dbReference type="Gene3D" id="3.40.50.300">
    <property type="entry name" value="P-loop containing nucleotide triphosphate hydrolases"/>
    <property type="match status" value="2"/>
</dbReference>
<dbReference type="CDD" id="cd03695">
    <property type="entry name" value="CysN_NodQ_II"/>
    <property type="match status" value="1"/>
</dbReference>
<dbReference type="InterPro" id="IPR044138">
    <property type="entry name" value="CysN_II"/>
</dbReference>
<dbReference type="Proteomes" id="UP001596114">
    <property type="component" value="Unassembled WGS sequence"/>
</dbReference>
<sequence length="633" mass="69230">MTTSTPSQAAAPAKSLLRFITCGSVDDGKSTLLGRLLYDAGMVPDDQLAALARDSRRQHAEAGDTLDFSLLTDGLDAERQQGITIDVAYRYFHTTRRSFIVADCPGHEQYTRNMATGASNAEMAVVLVDARKGLLPQTRRHTYICGLLGIRQVVLAVNKMDLVDFDQATYDAIAADYVALAESLGIDQVHCLPVAAPTGENVGSRSTRMPWYDGACLLELLETIDAAAFRAEDFRMPVQWVNRPDQSFRGYAGTISGGSVACGDEIVVQPGVHRARVERILGPAGDLPRAQAGEAVTLCLSREVDASRGDVIADALRPAPVADQFNCHVLWLGDAALLPNRTYLLKIGTRTVNARVMSIKHKVDVNSQAKLAARHLELNEVGYCTIGLDDEIAFEPYATNHTLGGFILIDRHSHATVACGMLDFALGRSANVHWQHVDIDKSVRGASKGQRPLCLWFTGLSGAGKSTIANLVERKLHALGHHTYLLDGDNVRHGINKDLGFTPEDRVENIRRIAEVAHLMVDAGLIVLVSAISPYRSERRSARELFAEGEFMEVFVDTSLEECERRDPKGLYRKARAGEIRNFTGIDAPYERPEAPDIHLLGGGRRAEQLAEQLVEQIAAQLLVSPDIHHGHE</sequence>
<dbReference type="InterPro" id="IPR002891">
    <property type="entry name" value="APS"/>
</dbReference>
<dbReference type="PROSITE" id="PS51722">
    <property type="entry name" value="G_TR_2"/>
    <property type="match status" value="1"/>
</dbReference>
<dbReference type="NCBIfam" id="TIGR00455">
    <property type="entry name" value="apsK"/>
    <property type="match status" value="1"/>
</dbReference>
<dbReference type="SUPFAM" id="SSF50447">
    <property type="entry name" value="Translation proteins"/>
    <property type="match status" value="1"/>
</dbReference>
<dbReference type="InterPro" id="IPR011779">
    <property type="entry name" value="SO4_adenylTrfase_lsu"/>
</dbReference>
<evidence type="ECO:0000256" key="12">
    <source>
        <dbReference type="ARBA" id="ARBA00049370"/>
    </source>
</evidence>
<dbReference type="Pfam" id="PF22594">
    <property type="entry name" value="GTP-eEF1A_C"/>
    <property type="match status" value="1"/>
</dbReference>
<feature type="domain" description="Tr-type G" evidence="14">
    <location>
        <begin position="14"/>
        <end position="232"/>
    </location>
</feature>
<keyword evidence="11" id="KW-0511">Multifunctional enzyme</keyword>
<gene>
    <name evidence="13 15" type="primary">cysC</name>
    <name evidence="15" type="ORF">ACFPPA_14855</name>
</gene>
<dbReference type="CDD" id="cd04166">
    <property type="entry name" value="CysN_ATPS"/>
    <property type="match status" value="1"/>
</dbReference>
<dbReference type="CDD" id="cd02027">
    <property type="entry name" value="APSK"/>
    <property type="match status" value="1"/>
</dbReference>
<dbReference type="EMBL" id="JBHSNF010000003">
    <property type="protein sequence ID" value="MFC5527017.1"/>
    <property type="molecule type" value="Genomic_DNA"/>
</dbReference>
<dbReference type="InterPro" id="IPR009000">
    <property type="entry name" value="Transl_B-barrel_sf"/>
</dbReference>
<keyword evidence="6 13" id="KW-0808">Transferase</keyword>
<dbReference type="InterPro" id="IPR059117">
    <property type="entry name" value="APS_kinase_dom"/>
</dbReference>
<dbReference type="GO" id="GO:0004020">
    <property type="term" value="F:adenylylsulfate kinase activity"/>
    <property type="evidence" value="ECO:0007669"/>
    <property type="project" value="UniProtKB-EC"/>
</dbReference>
<keyword evidence="10" id="KW-0342">GTP-binding</keyword>
<comment type="function">
    <text evidence="2">APS kinase catalyzes the synthesis of activated sulfate.</text>
</comment>
<evidence type="ECO:0000256" key="11">
    <source>
        <dbReference type="ARBA" id="ARBA00023268"/>
    </source>
</evidence>
<dbReference type="SUPFAM" id="SSF50465">
    <property type="entry name" value="EF-Tu/eEF-1alpha/eIF2-gamma C-terminal domain"/>
    <property type="match status" value="1"/>
</dbReference>
<keyword evidence="9 13" id="KW-0067">ATP-binding</keyword>
<dbReference type="CDD" id="cd04095">
    <property type="entry name" value="CysN_NoDQ_III"/>
    <property type="match status" value="1"/>
</dbReference>
<dbReference type="SUPFAM" id="SSF52540">
    <property type="entry name" value="P-loop containing nucleoside triphosphate hydrolases"/>
    <property type="match status" value="2"/>
</dbReference>
<organism evidence="15 16">
    <name type="scientific">Rhodanobacter ginsengisoli</name>
    <dbReference type="NCBI Taxonomy" id="418646"/>
    <lineage>
        <taxon>Bacteria</taxon>
        <taxon>Pseudomonadati</taxon>
        <taxon>Pseudomonadota</taxon>
        <taxon>Gammaproteobacteria</taxon>
        <taxon>Lysobacterales</taxon>
        <taxon>Rhodanobacteraceae</taxon>
        <taxon>Rhodanobacter</taxon>
    </lineage>
</organism>
<comment type="similarity">
    <text evidence="5">In the N-terminal section; belongs to the TRAFAC class translation factor GTPase superfamily. Classic translation factor GTPase family. CysN/NodQ subfamily.</text>
</comment>
<dbReference type="NCBIfam" id="NF004035">
    <property type="entry name" value="PRK05506.1"/>
    <property type="match status" value="1"/>
</dbReference>
<evidence type="ECO:0000256" key="5">
    <source>
        <dbReference type="ARBA" id="ARBA00007237"/>
    </source>
</evidence>
<dbReference type="Gene3D" id="2.40.30.10">
    <property type="entry name" value="Translation factors"/>
    <property type="match status" value="2"/>
</dbReference>
<keyword evidence="16" id="KW-1185">Reference proteome</keyword>
<dbReference type="RefSeq" id="WP_377321268.1">
    <property type="nucleotide sequence ID" value="NZ_JBHSNF010000003.1"/>
</dbReference>
<dbReference type="PROSITE" id="PS00301">
    <property type="entry name" value="G_TR_1"/>
    <property type="match status" value="1"/>
</dbReference>
<dbReference type="InterPro" id="IPR050100">
    <property type="entry name" value="TRAFAC_GTPase_members"/>
</dbReference>
<evidence type="ECO:0000256" key="13">
    <source>
        <dbReference type="HAMAP-Rule" id="MF_00065"/>
    </source>
</evidence>
<evidence type="ECO:0000259" key="14">
    <source>
        <dbReference type="PROSITE" id="PS51722"/>
    </source>
</evidence>
<dbReference type="NCBIfam" id="NF003013">
    <property type="entry name" value="PRK03846.1"/>
    <property type="match status" value="1"/>
</dbReference>
<keyword evidence="13" id="KW-0597">Phosphoprotein</keyword>
<dbReference type="PANTHER" id="PTHR23115">
    <property type="entry name" value="TRANSLATION FACTOR"/>
    <property type="match status" value="1"/>
</dbReference>
<protein>
    <recommendedName>
        <fullName evidence="13">Adenylyl-sulfate kinase</fullName>
        <ecNumber evidence="13">2.7.1.25</ecNumber>
    </recommendedName>
    <alternativeName>
        <fullName evidence="13">APS kinase</fullName>
    </alternativeName>
    <alternativeName>
        <fullName evidence="13">ATP adenosine-5'-phosphosulfate 3'-phosphotransferase</fullName>
    </alternativeName>
    <alternativeName>
        <fullName evidence="13">Adenosine-5'-phosphosulfate kinase</fullName>
    </alternativeName>
</protein>
<accession>A0ABW0QS66</accession>
<dbReference type="InterPro" id="IPR041757">
    <property type="entry name" value="CysN_GTP-bd"/>
</dbReference>
<evidence type="ECO:0000313" key="15">
    <source>
        <dbReference type="EMBL" id="MFC5527017.1"/>
    </source>
</evidence>
<dbReference type="InterPro" id="IPR044139">
    <property type="entry name" value="CysN_NoDQ_III"/>
</dbReference>
<comment type="similarity">
    <text evidence="4">In the C-terminal section; belongs to the APS kinase family.</text>
</comment>
<dbReference type="Pfam" id="PF01583">
    <property type="entry name" value="APS_kinase"/>
    <property type="match status" value="1"/>
</dbReference>
<evidence type="ECO:0000256" key="10">
    <source>
        <dbReference type="ARBA" id="ARBA00023134"/>
    </source>
</evidence>
<dbReference type="InterPro" id="IPR031157">
    <property type="entry name" value="G_TR_CS"/>
</dbReference>
<keyword evidence="7" id="KW-0548">Nucleotidyltransferase</keyword>
<reference evidence="16" key="1">
    <citation type="journal article" date="2019" name="Int. J. Syst. Evol. Microbiol.">
        <title>The Global Catalogue of Microorganisms (GCM) 10K type strain sequencing project: providing services to taxonomists for standard genome sequencing and annotation.</title>
        <authorList>
            <consortium name="The Broad Institute Genomics Platform"/>
            <consortium name="The Broad Institute Genome Sequencing Center for Infectious Disease"/>
            <person name="Wu L."/>
            <person name="Ma J."/>
        </authorList>
    </citation>
    <scope>NUCLEOTIDE SEQUENCE [LARGE SCALE GENOMIC DNA]</scope>
    <source>
        <strain evidence="16">CGMCC 1.16619</strain>
    </source>
</reference>
<dbReference type="Pfam" id="PF00009">
    <property type="entry name" value="GTP_EFTU"/>
    <property type="match status" value="1"/>
</dbReference>
<dbReference type="InterPro" id="IPR009001">
    <property type="entry name" value="Transl_elong_EF1A/Init_IF2_C"/>
</dbReference>
<keyword evidence="8 13" id="KW-0547">Nucleotide-binding</keyword>
<evidence type="ECO:0000313" key="16">
    <source>
        <dbReference type="Proteomes" id="UP001596114"/>
    </source>
</evidence>
<dbReference type="InterPro" id="IPR054696">
    <property type="entry name" value="GTP-eEF1A_C"/>
</dbReference>
<feature type="binding site" evidence="13">
    <location>
        <begin position="459"/>
        <end position="466"/>
    </location>
    <ligand>
        <name>ATP</name>
        <dbReference type="ChEBI" id="CHEBI:30616"/>
    </ligand>
</feature>
<comment type="catalytic activity">
    <reaction evidence="1 13">
        <text>adenosine 5'-phosphosulfate + ATP = 3'-phosphoadenylyl sulfate + ADP + H(+)</text>
        <dbReference type="Rhea" id="RHEA:24152"/>
        <dbReference type="ChEBI" id="CHEBI:15378"/>
        <dbReference type="ChEBI" id="CHEBI:30616"/>
        <dbReference type="ChEBI" id="CHEBI:58243"/>
        <dbReference type="ChEBI" id="CHEBI:58339"/>
        <dbReference type="ChEBI" id="CHEBI:456216"/>
        <dbReference type="EC" id="2.7.1.25"/>
    </reaction>
</comment>
<evidence type="ECO:0000256" key="3">
    <source>
        <dbReference type="ARBA" id="ARBA00004806"/>
    </source>
</evidence>
<keyword evidence="13 15" id="KW-0418">Kinase</keyword>
<comment type="caution">
    <text evidence="15">The sequence shown here is derived from an EMBL/GenBank/DDBJ whole genome shotgun (WGS) entry which is preliminary data.</text>
</comment>
<proteinExistence type="inferred from homology"/>
<evidence type="ECO:0000256" key="4">
    <source>
        <dbReference type="ARBA" id="ARBA00005438"/>
    </source>
</evidence>
<name>A0ABW0QS66_9GAMM</name>
<comment type="function">
    <text evidence="13">Catalyzes the synthesis of activated sulfate.</text>
</comment>
<dbReference type="PRINTS" id="PR00315">
    <property type="entry name" value="ELONGATNFCT"/>
</dbReference>
<evidence type="ECO:0000256" key="2">
    <source>
        <dbReference type="ARBA" id="ARBA00002357"/>
    </source>
</evidence>